<proteinExistence type="predicted"/>
<evidence type="ECO:0008006" key="3">
    <source>
        <dbReference type="Google" id="ProtNLM"/>
    </source>
</evidence>
<sequence length="87" mass="10000">MTHEHPEALVRTTAYVGYTTHDMGPQQPSIRTFWLMAVADEDIMPLTGQGDPIAARFFTFDEAMQTVSPNYYYILRDAVAIMRFLLR</sequence>
<dbReference type="Proteomes" id="UP001390339">
    <property type="component" value="Unassembled WGS sequence"/>
</dbReference>
<comment type="caution">
    <text evidence="1">The sequence shown here is derived from an EMBL/GenBank/DDBJ whole genome shotgun (WGS) entry which is preliminary data.</text>
</comment>
<dbReference type="EMBL" id="JAPCWZ010000004">
    <property type="protein sequence ID" value="KAK8867398.1"/>
    <property type="molecule type" value="Genomic_DNA"/>
</dbReference>
<keyword evidence="2" id="KW-1185">Reference proteome</keyword>
<name>A0ABR2ISC8_9PEZI</name>
<protein>
    <recommendedName>
        <fullName evidence="3">Nudix hydrolase domain-containing protein</fullName>
    </recommendedName>
</protein>
<evidence type="ECO:0000313" key="1">
    <source>
        <dbReference type="EMBL" id="KAK8867398.1"/>
    </source>
</evidence>
<gene>
    <name evidence="1" type="ORF">PGQ11_005976</name>
</gene>
<organism evidence="1 2">
    <name type="scientific">Apiospora arundinis</name>
    <dbReference type="NCBI Taxonomy" id="335852"/>
    <lineage>
        <taxon>Eukaryota</taxon>
        <taxon>Fungi</taxon>
        <taxon>Dikarya</taxon>
        <taxon>Ascomycota</taxon>
        <taxon>Pezizomycotina</taxon>
        <taxon>Sordariomycetes</taxon>
        <taxon>Xylariomycetidae</taxon>
        <taxon>Amphisphaeriales</taxon>
        <taxon>Apiosporaceae</taxon>
        <taxon>Apiospora</taxon>
    </lineage>
</organism>
<accession>A0ABR2ISC8</accession>
<evidence type="ECO:0000313" key="2">
    <source>
        <dbReference type="Proteomes" id="UP001390339"/>
    </source>
</evidence>
<reference evidence="1 2" key="1">
    <citation type="journal article" date="2024" name="IMA Fungus">
        <title>Apiospora arundinis, a panoply of carbohydrate-active enzymes and secondary metabolites.</title>
        <authorList>
            <person name="Sorensen T."/>
            <person name="Petersen C."/>
            <person name="Muurmann A.T."/>
            <person name="Christiansen J.V."/>
            <person name="Brundto M.L."/>
            <person name="Overgaard C.K."/>
            <person name="Boysen A.T."/>
            <person name="Wollenberg R.D."/>
            <person name="Larsen T.O."/>
            <person name="Sorensen J.L."/>
            <person name="Nielsen K.L."/>
            <person name="Sondergaard T.E."/>
        </authorList>
    </citation>
    <scope>NUCLEOTIDE SEQUENCE [LARGE SCALE GENOMIC DNA]</scope>
    <source>
        <strain evidence="1 2">AAU 773</strain>
    </source>
</reference>